<evidence type="ECO:0000256" key="1">
    <source>
        <dbReference type="SAM" id="MobiDB-lite"/>
    </source>
</evidence>
<feature type="compositionally biased region" description="Basic residues" evidence="1">
    <location>
        <begin position="131"/>
        <end position="142"/>
    </location>
</feature>
<feature type="compositionally biased region" description="Low complexity" evidence="1">
    <location>
        <begin position="145"/>
        <end position="156"/>
    </location>
</feature>
<sequence length="332" mass="36056">MYLPSCTYYVSNSARQSSELRPVVNSPFLGDNVVVNSVQQAAACTRDPVNGLRDPVHGLRDPVHGLRDPVHGLRDPVHGLRDPVHGLRDYGSAAWLENSSPAKLPDYRHYCYEPRQQYRHQSGKWSVYHHHQTNHHHHHHHLQQASSPSSAYSFSPDEPVYRDSQTDGVFNHTNGERFLGYDHAGMVYAGGGHGATRYHTSAAFGDSNAVGSAARPPLPPATTTTNTTSPGLSGSVSKPLHSGVVPSVGRNRILPPGFDAFIIEAADERDKSHGSPVSPETGADLGEAKPGEEMGDDDKPSDPFRAAGTQGEDSPSSNEDHTKEPSMCYIHI</sequence>
<feature type="region of interest" description="Disordered" evidence="1">
    <location>
        <begin position="268"/>
        <end position="332"/>
    </location>
</feature>
<dbReference type="AlphaFoldDB" id="A0A9Q0ESX9"/>
<dbReference type="Proteomes" id="UP001148018">
    <property type="component" value="Unassembled WGS sequence"/>
</dbReference>
<feature type="compositionally biased region" description="Basic and acidic residues" evidence="1">
    <location>
        <begin position="286"/>
        <end position="302"/>
    </location>
</feature>
<organism evidence="2 3">
    <name type="scientific">Muraenolepis orangiensis</name>
    <name type="common">Patagonian moray cod</name>
    <dbReference type="NCBI Taxonomy" id="630683"/>
    <lineage>
        <taxon>Eukaryota</taxon>
        <taxon>Metazoa</taxon>
        <taxon>Chordata</taxon>
        <taxon>Craniata</taxon>
        <taxon>Vertebrata</taxon>
        <taxon>Euteleostomi</taxon>
        <taxon>Actinopterygii</taxon>
        <taxon>Neopterygii</taxon>
        <taxon>Teleostei</taxon>
        <taxon>Neoteleostei</taxon>
        <taxon>Acanthomorphata</taxon>
        <taxon>Zeiogadaria</taxon>
        <taxon>Gadariae</taxon>
        <taxon>Gadiformes</taxon>
        <taxon>Muraenolepidoidei</taxon>
        <taxon>Muraenolepididae</taxon>
        <taxon>Muraenolepis</taxon>
    </lineage>
</organism>
<feature type="compositionally biased region" description="Low complexity" evidence="1">
    <location>
        <begin position="221"/>
        <end position="230"/>
    </location>
</feature>
<dbReference type="EMBL" id="JANIIK010000038">
    <property type="protein sequence ID" value="KAJ3610007.1"/>
    <property type="molecule type" value="Genomic_DNA"/>
</dbReference>
<dbReference type="OrthoDB" id="6159439at2759"/>
<accession>A0A9Q0ESX9</accession>
<name>A0A9Q0ESX9_9TELE</name>
<evidence type="ECO:0000313" key="2">
    <source>
        <dbReference type="EMBL" id="KAJ3610007.1"/>
    </source>
</evidence>
<protein>
    <submittedName>
        <fullName evidence="2">Uncharacterized protein</fullName>
    </submittedName>
</protein>
<keyword evidence="3" id="KW-1185">Reference proteome</keyword>
<feature type="region of interest" description="Disordered" evidence="1">
    <location>
        <begin position="209"/>
        <end position="240"/>
    </location>
</feature>
<gene>
    <name evidence="2" type="ORF">NHX12_022101</name>
</gene>
<reference evidence="2" key="1">
    <citation type="submission" date="2022-07" db="EMBL/GenBank/DDBJ databases">
        <title>Chromosome-level genome of Muraenolepis orangiensis.</title>
        <authorList>
            <person name="Kim J."/>
        </authorList>
    </citation>
    <scope>NUCLEOTIDE SEQUENCE</scope>
    <source>
        <strain evidence="2">KU_S4_2022</strain>
        <tissue evidence="2">Muscle</tissue>
    </source>
</reference>
<proteinExistence type="predicted"/>
<feature type="region of interest" description="Disordered" evidence="1">
    <location>
        <begin position="131"/>
        <end position="169"/>
    </location>
</feature>
<comment type="caution">
    <text evidence="2">The sequence shown here is derived from an EMBL/GenBank/DDBJ whole genome shotgun (WGS) entry which is preliminary data.</text>
</comment>
<evidence type="ECO:0000313" key="3">
    <source>
        <dbReference type="Proteomes" id="UP001148018"/>
    </source>
</evidence>